<feature type="domain" description="Gp5/Type VI secretion system Vgr C-terminal trimerisation" evidence="6">
    <location>
        <begin position="473"/>
        <end position="594"/>
    </location>
</feature>
<dbReference type="SUPFAM" id="SSF69349">
    <property type="entry name" value="Phage fibre proteins"/>
    <property type="match status" value="2"/>
</dbReference>
<dbReference type="PANTHER" id="PTHR32305">
    <property type="match status" value="1"/>
</dbReference>
<evidence type="ECO:0000256" key="4">
    <source>
        <dbReference type="SAM" id="MobiDB-lite"/>
    </source>
</evidence>
<dbReference type="Pfam" id="PF22178">
    <property type="entry name" value="Gp5_trimer_C"/>
    <property type="match status" value="1"/>
</dbReference>
<dbReference type="Proteomes" id="UP000095607">
    <property type="component" value="Chromosome"/>
</dbReference>
<dbReference type="InterPro" id="IPR037026">
    <property type="entry name" value="Vgr_OB-fold_dom_sf"/>
</dbReference>
<dbReference type="InterPro" id="IPR054030">
    <property type="entry name" value="Gp5_Vgr_C"/>
</dbReference>
<comment type="similarity">
    <text evidence="2">Belongs to the VgrG protein family.</text>
</comment>
<dbReference type="NCBIfam" id="TIGR03361">
    <property type="entry name" value="VI_Rhs_Vgr"/>
    <property type="match status" value="1"/>
</dbReference>
<reference evidence="7 8" key="1">
    <citation type="submission" date="2016-09" db="EMBL/GenBank/DDBJ databases">
        <title>Complete genome sequence of Deltia acidovorans CM13 isolated from murine proximal colonic tissue.</title>
        <authorList>
            <person name="Saffarian A."/>
        </authorList>
    </citation>
    <scope>NUCLEOTIDE SEQUENCE [LARGE SCALE GENOMIC DNA]</scope>
    <source>
        <strain evidence="7 8">CM13</strain>
    </source>
</reference>
<dbReference type="Gene3D" id="2.40.50.230">
    <property type="entry name" value="Gp5 N-terminal domain"/>
    <property type="match status" value="1"/>
</dbReference>
<evidence type="ECO:0000256" key="2">
    <source>
        <dbReference type="ARBA" id="ARBA00005558"/>
    </source>
</evidence>
<dbReference type="SUPFAM" id="SSF69255">
    <property type="entry name" value="gp5 N-terminal domain-like"/>
    <property type="match status" value="1"/>
</dbReference>
<dbReference type="InterPro" id="IPR006531">
    <property type="entry name" value="Gp5/Vgr_OB"/>
</dbReference>
<keyword evidence="3" id="KW-0964">Secreted</keyword>
<dbReference type="Gene3D" id="4.10.220.110">
    <property type="match status" value="1"/>
</dbReference>
<evidence type="ECO:0000259" key="5">
    <source>
        <dbReference type="Pfam" id="PF04717"/>
    </source>
</evidence>
<dbReference type="EMBL" id="CP017420">
    <property type="protein sequence ID" value="AOV04072.1"/>
    <property type="molecule type" value="Genomic_DNA"/>
</dbReference>
<feature type="region of interest" description="Disordered" evidence="4">
    <location>
        <begin position="470"/>
        <end position="498"/>
    </location>
</feature>
<dbReference type="PANTHER" id="PTHR32305:SF15">
    <property type="entry name" value="PROTEIN RHSA-RELATED"/>
    <property type="match status" value="1"/>
</dbReference>
<gene>
    <name evidence="7" type="ORF">BI380_23390</name>
</gene>
<sequence>MTRRVTIHTPLGDELHFRELRGQENISQLFSLDVEMLSENESIDPKALLGKNATIEIETQGGGRRFIDGIVTRFGMQGQDHRHYAYKARLSPWLWLATRKSDFRIFQNLNVPDIIEQVLGVYGHPMQRKLTRAYRSWDYCVQYNESDCDFVSRLMEHEGIYYFFEHASGRHTLVLCDDIIASHGALPGGESIPFYPPEKAAAGDQENIHTWQLEQEIKPGRHYIDDYDFKKPRAELSHMRRDPPGHAHDGHETYEWPGGYTEYGDGDAYIRVRLKQGLTGHSRVRGQSCHRALATGYTFSLYNYPRGDQNRQYLITGLSYHLKENPRVSAVAPGAKGSAAEDGSFQRYELQAQPTSLAFTPPRTTPKPRTTGPQTAVVVGPAGEEIWTDEYGRIKVQFHWDRLGKKDQNSSCWIRVATNWAGPGFGAISIPRIGHEVVVDFLNGDPDYPIVTGCVYNAANMPPWALPANATQSGIKTRSSKDGNPGSGMKNGPGDANAIRFEDKAGAEQLWLHAQKDQLTEVENDEDKWVGNDRRKTIDRDETSVIHRDRTETVDRDETITVHNNRTERVDHDEKISIGDNRNEDVGIDENISIGKNRSKTIGKTETDKIGQNWHVTVGLLKTQTIGMAYMQNVGGMKMMNIGVNYMENIGVAMQTHVGMNQSLTVGQERQVKVGSKQSTEVGSQYSLTVGGGGGGGGGSGGGAGGGAGGGMAMNITAPGGGGGGGSGGGGAGGGGKASQLTMDGQSIELNAAKIRLEAQQEILLTCGESTIRITPGDIQILSPMDRLNC</sequence>
<protein>
    <submittedName>
        <fullName evidence="7">ImpA family type VI secretion-associated protein</fullName>
    </submittedName>
</protein>
<dbReference type="Gene3D" id="3.55.50.10">
    <property type="entry name" value="Baseplate protein-like domains"/>
    <property type="match status" value="1"/>
</dbReference>
<dbReference type="NCBIfam" id="TIGR01646">
    <property type="entry name" value="vgr_GE"/>
    <property type="match status" value="1"/>
</dbReference>
<dbReference type="Pfam" id="PF04717">
    <property type="entry name" value="Phage_base_V"/>
    <property type="match status" value="1"/>
</dbReference>
<keyword evidence="8" id="KW-1185">Reference proteome</keyword>
<dbReference type="Pfam" id="PF05954">
    <property type="entry name" value="Phage_GPD"/>
    <property type="match status" value="1"/>
</dbReference>
<evidence type="ECO:0000313" key="7">
    <source>
        <dbReference type="EMBL" id="AOV04072.1"/>
    </source>
</evidence>
<proteinExistence type="inferred from homology"/>
<dbReference type="InterPro" id="IPR017847">
    <property type="entry name" value="T6SS_RhsGE_Vgr_subset"/>
</dbReference>
<dbReference type="InterPro" id="IPR006533">
    <property type="entry name" value="T6SS_Vgr_RhsGE"/>
</dbReference>
<dbReference type="RefSeq" id="WP_070080808.1">
    <property type="nucleotide sequence ID" value="NZ_CP017420.1"/>
</dbReference>
<accession>A0ABN4SPA9</accession>
<dbReference type="Gene3D" id="2.30.110.50">
    <property type="match status" value="1"/>
</dbReference>
<dbReference type="InterPro" id="IPR050708">
    <property type="entry name" value="T6SS_VgrG/RHS"/>
</dbReference>
<dbReference type="SUPFAM" id="SSF69279">
    <property type="entry name" value="Phage tail proteins"/>
    <property type="match status" value="2"/>
</dbReference>
<organism evidence="7 8">
    <name type="scientific">Delftia tsuruhatensis</name>
    <dbReference type="NCBI Taxonomy" id="180282"/>
    <lineage>
        <taxon>Bacteria</taxon>
        <taxon>Pseudomonadati</taxon>
        <taxon>Pseudomonadota</taxon>
        <taxon>Betaproteobacteria</taxon>
        <taxon>Burkholderiales</taxon>
        <taxon>Comamonadaceae</taxon>
        <taxon>Delftia</taxon>
    </lineage>
</organism>
<feature type="domain" description="Gp5/Type VI secretion system Vgr protein OB-fold" evidence="5">
    <location>
        <begin position="389"/>
        <end position="456"/>
    </location>
</feature>
<evidence type="ECO:0000313" key="8">
    <source>
        <dbReference type="Proteomes" id="UP000095607"/>
    </source>
</evidence>
<evidence type="ECO:0000256" key="1">
    <source>
        <dbReference type="ARBA" id="ARBA00004613"/>
    </source>
</evidence>
<evidence type="ECO:0000259" key="6">
    <source>
        <dbReference type="Pfam" id="PF22178"/>
    </source>
</evidence>
<name>A0ABN4SPA9_9BURK</name>
<evidence type="ECO:0000256" key="3">
    <source>
        <dbReference type="ARBA" id="ARBA00022525"/>
    </source>
</evidence>
<comment type="subcellular location">
    <subcellularLocation>
        <location evidence="1">Secreted</location>
    </subcellularLocation>
</comment>